<sequence>MWALLTLDSLETTFALRALVTLNTLDALLATLALWA</sequence>
<keyword evidence="1" id="KW-1133">Transmembrane helix</keyword>
<dbReference type="STRING" id="478744.SAMN05444359_1651"/>
<gene>
    <name evidence="2" type="ORF">SAMN05444359_1651</name>
</gene>
<feature type="transmembrane region" description="Helical" evidence="1">
    <location>
        <begin position="14"/>
        <end position="35"/>
    </location>
</feature>
<proteinExistence type="predicted"/>
<protein>
    <submittedName>
        <fullName evidence="2">Uncharacterized protein</fullName>
    </submittedName>
</protein>
<accession>A0A1H9PN61</accession>
<evidence type="ECO:0000313" key="2">
    <source>
        <dbReference type="EMBL" id="SER49249.1"/>
    </source>
</evidence>
<dbReference type="EMBL" id="FOFB01000065">
    <property type="protein sequence ID" value="SER49249.1"/>
    <property type="molecule type" value="Genomic_DNA"/>
</dbReference>
<dbReference type="Proteomes" id="UP000199021">
    <property type="component" value="Unassembled WGS sequence"/>
</dbReference>
<keyword evidence="3" id="KW-1185">Reference proteome</keyword>
<name>A0A1H9PN61_9BACT</name>
<dbReference type="AlphaFoldDB" id="A0A1H9PN61"/>
<evidence type="ECO:0000313" key="3">
    <source>
        <dbReference type="Proteomes" id="UP000199021"/>
    </source>
</evidence>
<keyword evidence="1" id="KW-0472">Membrane</keyword>
<feature type="non-terminal residue" evidence="2">
    <location>
        <position position="36"/>
    </location>
</feature>
<evidence type="ECO:0000256" key="1">
    <source>
        <dbReference type="SAM" id="Phobius"/>
    </source>
</evidence>
<organism evidence="2 3">
    <name type="scientific">Neolewinella agarilytica</name>
    <dbReference type="NCBI Taxonomy" id="478744"/>
    <lineage>
        <taxon>Bacteria</taxon>
        <taxon>Pseudomonadati</taxon>
        <taxon>Bacteroidota</taxon>
        <taxon>Saprospiria</taxon>
        <taxon>Saprospirales</taxon>
        <taxon>Lewinellaceae</taxon>
        <taxon>Neolewinella</taxon>
    </lineage>
</organism>
<reference evidence="3" key="1">
    <citation type="submission" date="2016-10" db="EMBL/GenBank/DDBJ databases">
        <authorList>
            <person name="Varghese N."/>
            <person name="Submissions S."/>
        </authorList>
    </citation>
    <scope>NUCLEOTIDE SEQUENCE [LARGE SCALE GENOMIC DNA]</scope>
    <source>
        <strain evidence="3">DSM 24740</strain>
    </source>
</reference>
<dbReference type="InParanoid" id="A0A1H9PN61"/>
<keyword evidence="1" id="KW-0812">Transmembrane</keyword>